<dbReference type="Proteomes" id="UP000004690">
    <property type="component" value="Unassembled WGS sequence"/>
</dbReference>
<accession>I3C3K4</accession>
<dbReference type="Pfam" id="PF00561">
    <property type="entry name" value="Abhydrolase_1"/>
    <property type="match status" value="1"/>
</dbReference>
<dbReference type="PANTHER" id="PTHR43798:SF33">
    <property type="entry name" value="HYDROLASE, PUTATIVE (AFU_ORTHOLOGUE AFUA_2G14860)-RELATED"/>
    <property type="match status" value="1"/>
</dbReference>
<comment type="similarity">
    <text evidence="1">Belongs to the peptidase S33 family.</text>
</comment>
<dbReference type="Gene3D" id="3.40.50.1820">
    <property type="entry name" value="alpha/beta hydrolase"/>
    <property type="match status" value="1"/>
</dbReference>
<dbReference type="PANTHER" id="PTHR43798">
    <property type="entry name" value="MONOACYLGLYCEROL LIPASE"/>
    <property type="match status" value="1"/>
</dbReference>
<reference evidence="4 5" key="1">
    <citation type="submission" date="2012-02" db="EMBL/GenBank/DDBJ databases">
        <title>Improved High-Quality Draft genome of Joostella marina DSM 19592.</title>
        <authorList>
            <consortium name="US DOE Joint Genome Institute (JGI-PGF)"/>
            <person name="Lucas S."/>
            <person name="Copeland A."/>
            <person name="Lapidus A."/>
            <person name="Bruce D."/>
            <person name="Goodwin L."/>
            <person name="Pitluck S."/>
            <person name="Peters L."/>
            <person name="Chertkov O."/>
            <person name="Ovchinnikova G."/>
            <person name="Kyrpides N."/>
            <person name="Mavromatis K."/>
            <person name="Detter J.C."/>
            <person name="Han C."/>
            <person name="Land M."/>
            <person name="Hauser L."/>
            <person name="Markowitz V."/>
            <person name="Cheng J.-F."/>
            <person name="Hugenholtz P."/>
            <person name="Woyke T."/>
            <person name="Wu D."/>
            <person name="Tindall B."/>
            <person name="Brambilla E."/>
            <person name="Klenk H.-P."/>
            <person name="Eisen J.A."/>
        </authorList>
    </citation>
    <scope>NUCLEOTIDE SEQUENCE [LARGE SCALE GENOMIC DNA]</scope>
    <source>
        <strain evidence="4 5">DSM 19592</strain>
    </source>
</reference>
<dbReference type="PRINTS" id="PR00793">
    <property type="entry name" value="PROAMNOPTASE"/>
</dbReference>
<keyword evidence="4" id="KW-0808">Transferase</keyword>
<dbReference type="OrthoDB" id="1224630at2"/>
<feature type="domain" description="AB hydrolase-1" evidence="3">
    <location>
        <begin position="79"/>
        <end position="197"/>
    </location>
</feature>
<organism evidence="4 5">
    <name type="scientific">Galbibacter orientalis DSM 19592</name>
    <dbReference type="NCBI Taxonomy" id="926559"/>
    <lineage>
        <taxon>Bacteria</taxon>
        <taxon>Pseudomonadati</taxon>
        <taxon>Bacteroidota</taxon>
        <taxon>Flavobacteriia</taxon>
        <taxon>Flavobacteriales</taxon>
        <taxon>Flavobacteriaceae</taxon>
        <taxon>Galbibacter</taxon>
    </lineage>
</organism>
<dbReference type="SUPFAM" id="SSF53474">
    <property type="entry name" value="alpha/beta-Hydrolases"/>
    <property type="match status" value="1"/>
</dbReference>
<keyword evidence="2 4" id="KW-0378">Hydrolase</keyword>
<sequence>MIYRNNHKKHPLKRKRFLFALFVVVLCVFSHFFFQFRTSDKETLRIFKKSEVSASIKYIPSNIISSKVRVIQTGNSKKNTVLFIHGAPGSGNAFYGYLKDSSLLKNAKLITFDRPGYGYSGFGKSLPSIEKQALIVDEIIQALDLKNVIVVGHSYGGPIAALSALKNNKIKDIVMLSPAIDPNSEEYFWVGNFAKWKATRWLVPRAFVVAADEKYAHAEELKTMESLWKKIPVPVLILHGKKDFLAPYKNMEYVEDYFPKTLLNSITLPNENHFIPWTKQQLIIKEIDSLIQNIQ</sequence>
<evidence type="ECO:0000256" key="1">
    <source>
        <dbReference type="ARBA" id="ARBA00010088"/>
    </source>
</evidence>
<gene>
    <name evidence="4" type="ORF">JoomaDRAFT_1178</name>
</gene>
<dbReference type="GO" id="GO:0016746">
    <property type="term" value="F:acyltransferase activity"/>
    <property type="evidence" value="ECO:0007669"/>
    <property type="project" value="UniProtKB-KW"/>
</dbReference>
<dbReference type="HOGENOM" id="CLU_020336_32_0_10"/>
<dbReference type="eggNOG" id="COG1073">
    <property type="taxonomic scope" value="Bacteria"/>
</dbReference>
<dbReference type="GO" id="GO:0006508">
    <property type="term" value="P:proteolysis"/>
    <property type="evidence" value="ECO:0007669"/>
    <property type="project" value="InterPro"/>
</dbReference>
<dbReference type="InterPro" id="IPR050266">
    <property type="entry name" value="AB_hydrolase_sf"/>
</dbReference>
<dbReference type="GO" id="GO:0008233">
    <property type="term" value="F:peptidase activity"/>
    <property type="evidence" value="ECO:0007669"/>
    <property type="project" value="InterPro"/>
</dbReference>
<keyword evidence="4" id="KW-0012">Acyltransferase</keyword>
<dbReference type="EMBL" id="JH651379">
    <property type="protein sequence ID" value="EIJ38197.1"/>
    <property type="molecule type" value="Genomic_DNA"/>
</dbReference>
<evidence type="ECO:0000313" key="5">
    <source>
        <dbReference type="Proteomes" id="UP000004690"/>
    </source>
</evidence>
<protein>
    <submittedName>
        <fullName evidence="4">Putative hydrolase or acyltransferase of alpha/beta superfamily</fullName>
    </submittedName>
</protein>
<dbReference type="GO" id="GO:0016020">
    <property type="term" value="C:membrane"/>
    <property type="evidence" value="ECO:0007669"/>
    <property type="project" value="TreeGrafter"/>
</dbReference>
<dbReference type="AlphaFoldDB" id="I3C3K4"/>
<keyword evidence="5" id="KW-1185">Reference proteome</keyword>
<dbReference type="InterPro" id="IPR002410">
    <property type="entry name" value="Peptidase_S33"/>
</dbReference>
<dbReference type="InterPro" id="IPR000073">
    <property type="entry name" value="AB_hydrolase_1"/>
</dbReference>
<evidence type="ECO:0000259" key="3">
    <source>
        <dbReference type="Pfam" id="PF00561"/>
    </source>
</evidence>
<dbReference type="RefSeq" id="WP_008611342.1">
    <property type="nucleotide sequence ID" value="NZ_JH651379.1"/>
</dbReference>
<evidence type="ECO:0000256" key="2">
    <source>
        <dbReference type="ARBA" id="ARBA00022801"/>
    </source>
</evidence>
<name>I3C3K4_9FLAO</name>
<dbReference type="STRING" id="926559.JoomaDRAFT_1178"/>
<dbReference type="InterPro" id="IPR029058">
    <property type="entry name" value="AB_hydrolase_fold"/>
</dbReference>
<proteinExistence type="inferred from homology"/>
<evidence type="ECO:0000313" key="4">
    <source>
        <dbReference type="EMBL" id="EIJ38197.1"/>
    </source>
</evidence>